<dbReference type="GO" id="GO:0043149">
    <property type="term" value="P:stress fiber assembly"/>
    <property type="evidence" value="ECO:0007669"/>
    <property type="project" value="TreeGrafter"/>
</dbReference>
<evidence type="ECO:0000256" key="6">
    <source>
        <dbReference type="ARBA" id="ARBA00023018"/>
    </source>
</evidence>
<dbReference type="GO" id="GO:0005634">
    <property type="term" value="C:nucleus"/>
    <property type="evidence" value="ECO:0007669"/>
    <property type="project" value="UniProtKB-SubCell"/>
</dbReference>
<dbReference type="Proteomes" id="UP000694700">
    <property type="component" value="Unplaced"/>
</dbReference>
<keyword evidence="9" id="KW-0650">Protein phosphatase inhibitor</keyword>
<name>A0A8C1Z0D2_CYPCA</name>
<evidence type="ECO:0000256" key="13">
    <source>
        <dbReference type="SAM" id="MobiDB-lite"/>
    </source>
</evidence>
<dbReference type="InterPro" id="IPR004018">
    <property type="entry name" value="RPEL_repeat"/>
</dbReference>
<dbReference type="PROSITE" id="PS51073">
    <property type="entry name" value="RPEL"/>
    <property type="match status" value="2"/>
</dbReference>
<dbReference type="GO" id="GO:0004864">
    <property type="term" value="F:protein phosphatase inhibitor activity"/>
    <property type="evidence" value="ECO:0007669"/>
    <property type="project" value="UniProtKB-UniRule"/>
</dbReference>
<evidence type="ECO:0000313" key="14">
    <source>
        <dbReference type="Ensembl" id="ENSCCRP00015043558.1"/>
    </source>
</evidence>
<evidence type="ECO:0000256" key="9">
    <source>
        <dbReference type="ARBA" id="ARBA00023272"/>
    </source>
</evidence>
<evidence type="ECO:0000256" key="10">
    <source>
        <dbReference type="ARBA" id="ARBA00034103"/>
    </source>
</evidence>
<feature type="region of interest" description="Disordered" evidence="13">
    <location>
        <begin position="33"/>
        <end position="65"/>
    </location>
</feature>
<dbReference type="PANTHER" id="PTHR12751:SF6">
    <property type="entry name" value="PHOSPHATASE AND ACTIN REGULATOR 1"/>
    <property type="match status" value="1"/>
</dbReference>
<proteinExistence type="inferred from homology"/>
<sequence length="235" mass="27106">MTAGVLCSCSSAVHAGQYSAPLRAVVIDCDDDKENIPSESDYEDLPSMYRDEEQEEEEDEDDDDSLFTSTLALKILGKDSLAVKLSNRPSQRELQEKNILPAQTDEERLQSRQLIGSKLTRRLSQRPTAEELEQRNILKRESRTQRDTYTLPMMQPCVLVFQLSQRPTVEELRHAKILIRFCDYVEVADAQDYDRRADKPWTRLTAADKAAIRKELNDFKSNEMEVHESSRHLTR</sequence>
<accession>A0A8C1Z0D2</accession>
<evidence type="ECO:0000256" key="12">
    <source>
        <dbReference type="RuleBase" id="RU301113"/>
    </source>
</evidence>
<dbReference type="GO" id="GO:0003779">
    <property type="term" value="F:actin binding"/>
    <property type="evidence" value="ECO:0007669"/>
    <property type="project" value="UniProtKB-KW"/>
</dbReference>
<keyword evidence="5 12" id="KW-0677">Repeat</keyword>
<keyword evidence="4" id="KW-0963">Cytoplasm</keyword>
<dbReference type="PANTHER" id="PTHR12751">
    <property type="entry name" value="PHOSPHATASE AND ACTIN REGULATOR PHACTR"/>
    <property type="match status" value="1"/>
</dbReference>
<evidence type="ECO:0000256" key="3">
    <source>
        <dbReference type="ARBA" id="ARBA00009795"/>
    </source>
</evidence>
<dbReference type="GO" id="GO:0005737">
    <property type="term" value="C:cytoplasm"/>
    <property type="evidence" value="ECO:0007669"/>
    <property type="project" value="UniProtKB-SubCell"/>
</dbReference>
<evidence type="ECO:0000256" key="4">
    <source>
        <dbReference type="ARBA" id="ARBA00022490"/>
    </source>
</evidence>
<evidence type="ECO:0000256" key="8">
    <source>
        <dbReference type="ARBA" id="ARBA00023242"/>
    </source>
</evidence>
<dbReference type="SMART" id="SM00707">
    <property type="entry name" value="RPEL"/>
    <property type="match status" value="3"/>
</dbReference>
<keyword evidence="7 12" id="KW-0009">Actin-binding</keyword>
<dbReference type="Gene3D" id="6.10.140.1750">
    <property type="match status" value="1"/>
</dbReference>
<dbReference type="GO" id="GO:0045202">
    <property type="term" value="C:synapse"/>
    <property type="evidence" value="ECO:0007669"/>
    <property type="project" value="UniProtKB-SubCell"/>
</dbReference>
<dbReference type="Pfam" id="PF02755">
    <property type="entry name" value="RPEL"/>
    <property type="match status" value="2"/>
</dbReference>
<evidence type="ECO:0000313" key="15">
    <source>
        <dbReference type="Proteomes" id="UP000694700"/>
    </source>
</evidence>
<organism evidence="14 15">
    <name type="scientific">Cyprinus carpio</name>
    <name type="common">Common carp</name>
    <dbReference type="NCBI Taxonomy" id="7962"/>
    <lineage>
        <taxon>Eukaryota</taxon>
        <taxon>Metazoa</taxon>
        <taxon>Chordata</taxon>
        <taxon>Craniata</taxon>
        <taxon>Vertebrata</taxon>
        <taxon>Euteleostomi</taxon>
        <taxon>Actinopterygii</taxon>
        <taxon>Neopterygii</taxon>
        <taxon>Teleostei</taxon>
        <taxon>Ostariophysi</taxon>
        <taxon>Cypriniformes</taxon>
        <taxon>Cyprinidae</taxon>
        <taxon>Cyprininae</taxon>
        <taxon>Cyprinus</taxon>
    </lineage>
</organism>
<comment type="similarity">
    <text evidence="3 12">Belongs to the phosphatase and actin regulator family.</text>
</comment>
<evidence type="ECO:0000256" key="5">
    <source>
        <dbReference type="ARBA" id="ARBA00022737"/>
    </source>
</evidence>
<protein>
    <recommendedName>
        <fullName evidence="12">Phosphatase and actin regulator</fullName>
    </recommendedName>
</protein>
<feature type="compositionally biased region" description="Acidic residues" evidence="13">
    <location>
        <begin position="52"/>
        <end position="65"/>
    </location>
</feature>
<evidence type="ECO:0000256" key="11">
    <source>
        <dbReference type="PROSITE-ProRule" id="PRU00401"/>
    </source>
</evidence>
<dbReference type="GO" id="GO:0048870">
    <property type="term" value="P:cell motility"/>
    <property type="evidence" value="ECO:0007669"/>
    <property type="project" value="TreeGrafter"/>
</dbReference>
<feature type="repeat" description="RPEL" evidence="11">
    <location>
        <begin position="79"/>
        <end position="104"/>
    </location>
</feature>
<dbReference type="Gene3D" id="6.10.140.2130">
    <property type="match status" value="1"/>
</dbReference>
<dbReference type="AlphaFoldDB" id="A0A8C1Z0D2"/>
<keyword evidence="6" id="KW-0770">Synapse</keyword>
<comment type="subunit">
    <text evidence="12">Binds PPP1CA and actin.</text>
</comment>
<keyword evidence="8" id="KW-0539">Nucleus</keyword>
<reference evidence="14" key="1">
    <citation type="submission" date="2025-08" db="UniProtKB">
        <authorList>
            <consortium name="Ensembl"/>
        </authorList>
    </citation>
    <scope>IDENTIFICATION</scope>
</reference>
<evidence type="ECO:0000256" key="1">
    <source>
        <dbReference type="ARBA" id="ARBA00004123"/>
    </source>
</evidence>
<comment type="subcellular location">
    <subcellularLocation>
        <location evidence="2">Cytoplasm</location>
    </subcellularLocation>
    <subcellularLocation>
        <location evidence="1">Nucleus</location>
    </subcellularLocation>
    <subcellularLocation>
        <location evidence="10">Synapse</location>
    </subcellularLocation>
</comment>
<dbReference type="Ensembl" id="ENSCCRT00015045026.1">
    <property type="protein sequence ID" value="ENSCCRP00015043558.1"/>
    <property type="gene ID" value="ENSCCRG00015018052.1"/>
</dbReference>
<feature type="repeat" description="RPEL" evidence="11">
    <location>
        <begin position="117"/>
        <end position="142"/>
    </location>
</feature>
<evidence type="ECO:0000256" key="7">
    <source>
        <dbReference type="ARBA" id="ARBA00023203"/>
    </source>
</evidence>
<evidence type="ECO:0000256" key="2">
    <source>
        <dbReference type="ARBA" id="ARBA00004496"/>
    </source>
</evidence>